<dbReference type="RefSeq" id="WP_092066189.1">
    <property type="nucleotide sequence ID" value="NZ_FNIN01000013.1"/>
</dbReference>
<proteinExistence type="predicted"/>
<keyword evidence="1" id="KW-0472">Membrane</keyword>
<feature type="transmembrane region" description="Helical" evidence="1">
    <location>
        <begin position="9"/>
        <end position="25"/>
    </location>
</feature>
<feature type="transmembrane region" description="Helical" evidence="1">
    <location>
        <begin position="117"/>
        <end position="139"/>
    </location>
</feature>
<keyword evidence="1" id="KW-0812">Transmembrane</keyword>
<keyword evidence="1" id="KW-1133">Transmembrane helix</keyword>
<dbReference type="OrthoDB" id="5293851at2"/>
<reference evidence="2 3" key="1">
    <citation type="submission" date="2016-10" db="EMBL/GenBank/DDBJ databases">
        <authorList>
            <person name="de Groot N.N."/>
        </authorList>
    </citation>
    <scope>NUCLEOTIDE SEQUENCE [LARGE SCALE GENOMIC DNA]</scope>
    <source>
        <strain evidence="2 3">DSM 15269</strain>
    </source>
</reference>
<dbReference type="AlphaFoldDB" id="A0A1H0FMP9"/>
<evidence type="ECO:0000313" key="2">
    <source>
        <dbReference type="EMBL" id="SDN95905.1"/>
    </source>
</evidence>
<dbReference type="EMBL" id="FNIN01000013">
    <property type="protein sequence ID" value="SDN95905.1"/>
    <property type="molecule type" value="Genomic_DNA"/>
</dbReference>
<evidence type="ECO:0000256" key="1">
    <source>
        <dbReference type="SAM" id="Phobius"/>
    </source>
</evidence>
<protein>
    <submittedName>
        <fullName evidence="2">Uncharacterized protein</fullName>
    </submittedName>
</protein>
<name>A0A1H0FMP9_9BACT</name>
<evidence type="ECO:0000313" key="3">
    <source>
        <dbReference type="Proteomes" id="UP000199602"/>
    </source>
</evidence>
<organism evidence="2 3">
    <name type="scientific">Desulfonauticus submarinus</name>
    <dbReference type="NCBI Taxonomy" id="206665"/>
    <lineage>
        <taxon>Bacteria</taxon>
        <taxon>Pseudomonadati</taxon>
        <taxon>Thermodesulfobacteriota</taxon>
        <taxon>Desulfovibrionia</taxon>
        <taxon>Desulfovibrionales</taxon>
        <taxon>Desulfonauticaceae</taxon>
        <taxon>Desulfonauticus</taxon>
    </lineage>
</organism>
<dbReference type="STRING" id="206665.SAMN04488516_11324"/>
<accession>A0A1H0FMP9</accession>
<dbReference type="Proteomes" id="UP000199602">
    <property type="component" value="Unassembled WGS sequence"/>
</dbReference>
<gene>
    <name evidence="2" type="ORF">SAMN04488516_11324</name>
</gene>
<sequence>MKENLKKNILNSILGILIATLLFLLNGTKIPYLDKHADTYFQQAITKASIAYATCRFINGAVSILKESDLQLEPAGVGISLAIGQILDPIDDMTERTSTILVTSIVSLGVQKIIYELSISFVFPVLIGCILILSLLTWFKNIPKIQKIHSTLLKVSIILIAGRLFLPIASSANESIYRLYFAPKITEKMNNLKINMTEFNKLKELSIPESDNILESLKNKSNFIKDKTIAFKKAALQIIKKTKSIITNLLALGFLFVGYFIIQVIVIPLSSFWLLLKIINALLFYPDNAYLYNILPEKV</sequence>
<feature type="transmembrane region" description="Helical" evidence="1">
    <location>
        <begin position="249"/>
        <end position="276"/>
    </location>
</feature>
<keyword evidence="3" id="KW-1185">Reference proteome</keyword>